<name>A0ABQ7T450_PHRPL</name>
<proteinExistence type="inferred from homology"/>
<evidence type="ECO:0000313" key="6">
    <source>
        <dbReference type="EMBL" id="KAH0624520.1"/>
    </source>
</evidence>
<evidence type="ECO:0000256" key="3">
    <source>
        <dbReference type="ARBA" id="ARBA00023239"/>
    </source>
</evidence>
<evidence type="ECO:0000256" key="1">
    <source>
        <dbReference type="ARBA" id="ARBA00001684"/>
    </source>
</evidence>
<dbReference type="PANTHER" id="PTHR12510">
    <property type="entry name" value="TROPONIN C-AKIN-1 PROTEIN"/>
    <property type="match status" value="1"/>
</dbReference>
<comment type="similarity">
    <text evidence="2 4">Belongs to the gamma-glutamylcyclotransferase family.</text>
</comment>
<dbReference type="InterPro" id="IPR039126">
    <property type="entry name" value="GGACT"/>
</dbReference>
<dbReference type="SUPFAM" id="SSF110857">
    <property type="entry name" value="Gamma-glutamyl cyclotransferase-like"/>
    <property type="match status" value="1"/>
</dbReference>
<reference evidence="6 7" key="1">
    <citation type="journal article" date="2022" name="Gigascience">
        <title>A chromosome-level genome assembly and annotation of the desert horned lizard, Phrynosoma platyrhinos, provides insight into chromosomal rearrangements among reptiles.</title>
        <authorList>
            <person name="Koochekian N."/>
            <person name="Ascanio A."/>
            <person name="Farleigh K."/>
            <person name="Card D.C."/>
            <person name="Schield D.R."/>
            <person name="Castoe T.A."/>
            <person name="Jezkova T."/>
        </authorList>
    </citation>
    <scope>NUCLEOTIDE SEQUENCE [LARGE SCALE GENOMIC DNA]</scope>
    <source>
        <strain evidence="6">NK-2021</strain>
    </source>
</reference>
<dbReference type="InterPro" id="IPR009288">
    <property type="entry name" value="AIG2-like_dom"/>
</dbReference>
<evidence type="ECO:0000259" key="5">
    <source>
        <dbReference type="Pfam" id="PF06094"/>
    </source>
</evidence>
<dbReference type="InterPro" id="IPR036568">
    <property type="entry name" value="GGCT-like_sf"/>
</dbReference>
<comment type="catalytic activity">
    <reaction evidence="1 4">
        <text>epsilon-(gamma-L-glutamyl)-L-lysine = 5-oxo-L-proline + L-lysine</text>
        <dbReference type="Rhea" id="RHEA:16961"/>
        <dbReference type="ChEBI" id="CHEBI:32551"/>
        <dbReference type="ChEBI" id="CHEBI:58402"/>
        <dbReference type="ChEBI" id="CHEBI:133752"/>
        <dbReference type="EC" id="4.3.2.8"/>
    </reaction>
</comment>
<dbReference type="Gene3D" id="3.10.490.10">
    <property type="entry name" value="Gamma-glutamyl cyclotransferase-like"/>
    <property type="match status" value="1"/>
</dbReference>
<feature type="domain" description="Gamma-glutamylcyclotransferase AIG2-like" evidence="5">
    <location>
        <begin position="15"/>
        <end position="135"/>
    </location>
</feature>
<dbReference type="InterPro" id="IPR013024">
    <property type="entry name" value="GGCT-like"/>
</dbReference>
<sequence>MTAKRVPSVGRMARVFVYGTLKKGQPNYSYMINSANGTARFQGRGLTVEKYPLVIAGKYNIPYLLYKPGTGHHVTGEIYSVDDQMLQFLDEFEGCPHMYQRTPMRIEVVEWESKSSAPEERPAVNSVLECYVYSTSTYQPEWINLPYYDNYDSFGEHRLEYVLRERRD</sequence>
<comment type="caution">
    <text evidence="6">The sequence shown here is derived from an EMBL/GenBank/DDBJ whole genome shotgun (WGS) entry which is preliminary data.</text>
</comment>
<protein>
    <recommendedName>
        <fullName evidence="4">Gamma-glutamylaminecyclotransferase</fullName>
        <ecNumber evidence="4">4.3.2.8</ecNumber>
    </recommendedName>
</protein>
<dbReference type="Proteomes" id="UP000826234">
    <property type="component" value="Unassembled WGS sequence"/>
</dbReference>
<dbReference type="EMBL" id="JAIPUX010001232">
    <property type="protein sequence ID" value="KAH0624520.1"/>
    <property type="molecule type" value="Genomic_DNA"/>
</dbReference>
<evidence type="ECO:0000256" key="2">
    <source>
        <dbReference type="ARBA" id="ARBA00008861"/>
    </source>
</evidence>
<comment type="function">
    <text evidence="4">Catalyzes the formation of 5-oxo-L-proline from L-gamma-glutamyl-L-epsilon-lysine.</text>
</comment>
<accession>A0ABQ7T450</accession>
<keyword evidence="3 4" id="KW-0456">Lyase</keyword>
<organism evidence="6 7">
    <name type="scientific">Phrynosoma platyrhinos</name>
    <name type="common">Desert horned lizard</name>
    <dbReference type="NCBI Taxonomy" id="52577"/>
    <lineage>
        <taxon>Eukaryota</taxon>
        <taxon>Metazoa</taxon>
        <taxon>Chordata</taxon>
        <taxon>Craniata</taxon>
        <taxon>Vertebrata</taxon>
        <taxon>Euteleostomi</taxon>
        <taxon>Lepidosauria</taxon>
        <taxon>Squamata</taxon>
        <taxon>Bifurcata</taxon>
        <taxon>Unidentata</taxon>
        <taxon>Episquamata</taxon>
        <taxon>Toxicofera</taxon>
        <taxon>Iguania</taxon>
        <taxon>Phrynosomatidae</taxon>
        <taxon>Phrynosomatinae</taxon>
        <taxon>Phrynosoma</taxon>
    </lineage>
</organism>
<dbReference type="Pfam" id="PF06094">
    <property type="entry name" value="GGACT"/>
    <property type="match status" value="1"/>
</dbReference>
<evidence type="ECO:0000313" key="7">
    <source>
        <dbReference type="Proteomes" id="UP000826234"/>
    </source>
</evidence>
<keyword evidence="7" id="KW-1185">Reference proteome</keyword>
<gene>
    <name evidence="6" type="ORF">JD844_032087</name>
</gene>
<dbReference type="CDD" id="cd06661">
    <property type="entry name" value="GGCT_like"/>
    <property type="match status" value="1"/>
</dbReference>
<evidence type="ECO:0000256" key="4">
    <source>
        <dbReference type="RuleBase" id="RU367036"/>
    </source>
</evidence>
<dbReference type="PANTHER" id="PTHR12510:SF4">
    <property type="entry name" value="GAMMA-GLUTAMYLAMINECYCLOTRANSFERASE"/>
    <property type="match status" value="1"/>
</dbReference>
<dbReference type="EC" id="4.3.2.8" evidence="4"/>